<evidence type="ECO:0000313" key="3">
    <source>
        <dbReference type="Proteomes" id="UP000029672"/>
    </source>
</evidence>
<dbReference type="Proteomes" id="UP000029672">
    <property type="component" value="Chromosome"/>
</dbReference>
<sequence length="469" mass="52989">MTVSARRDDFISYEKKYTLIDDCTRGQDAIKNGANFQKYLPLPLGVASTESKKYKLYKELAFYPNIVGRTSEALTGLAFRKQPSFNPEAIEGIEYLADRCSLDGEGVTQFSKKILSHVINYGRAGILVDFPEYGNPTPSIAEKEANNLYSYMAFYPTHSIINWNHKQVGAVKKLNLVVLHEEYLDFTKFDSKYKERWRVLMLDDGVYRQLVYDQDSDEPTKTFTPTDYGENTFSSIPFVFCGSTNNNSDMDKPPMLDLCHANINLYRLYADHRWILHNMADPFRYITNISKREQEDLERQGIKSGATKTLMLSGNSTIGNLELQENSSLSNEIDRSVAMMMAMGAKMVKNDSVNESATAAKIKASTEDSVLLSVMGNVSSAIDEAIRYVCMFEGAEYIKGAFSLDKNVIEEITEAQTLSVVLQAVMSGNSPRLPLYNALKSINLISEDMTYEEFIADIIKERESFNEFS</sequence>
<proteinExistence type="predicted"/>
<dbReference type="RefSeq" id="WP_040008518.1">
    <property type="nucleotide sequence ID" value="NZ_CP009574.1"/>
</dbReference>
<gene>
    <name evidence="2" type="ORF">LO80_03295</name>
</gene>
<dbReference type="HOGENOM" id="CLU_041779_1_0_6"/>
<evidence type="ECO:0000259" key="1">
    <source>
        <dbReference type="Pfam" id="PF13264"/>
    </source>
</evidence>
<dbReference type="OrthoDB" id="6668483at2"/>
<organism evidence="2 3">
    <name type="scientific">Candidatus Francisella endociliophora</name>
    <dbReference type="NCBI Taxonomy" id="653937"/>
    <lineage>
        <taxon>Bacteria</taxon>
        <taxon>Pseudomonadati</taxon>
        <taxon>Pseudomonadota</taxon>
        <taxon>Gammaproteobacteria</taxon>
        <taxon>Thiotrichales</taxon>
        <taxon>Francisellaceae</taxon>
        <taxon>Francisella</taxon>
    </lineage>
</organism>
<dbReference type="eggNOG" id="ENOG502Z8D8">
    <property type="taxonomic scope" value="Bacteria"/>
</dbReference>
<accession>A0A097ENF0</accession>
<keyword evidence="3" id="KW-1185">Reference proteome</keyword>
<dbReference type="AlphaFoldDB" id="A0A097ENF0"/>
<protein>
    <recommendedName>
        <fullName evidence="1">DUF4055 domain-containing protein</fullName>
    </recommendedName>
</protein>
<dbReference type="STRING" id="1547445.LO80_03295"/>
<dbReference type="EMBL" id="CP009574">
    <property type="protein sequence ID" value="AIT09090.1"/>
    <property type="molecule type" value="Genomic_DNA"/>
</dbReference>
<name>A0A097ENF0_9GAMM</name>
<feature type="domain" description="DUF4055" evidence="1">
    <location>
        <begin position="254"/>
        <end position="392"/>
    </location>
</feature>
<dbReference type="Pfam" id="PF13264">
    <property type="entry name" value="DUF4055"/>
    <property type="match status" value="1"/>
</dbReference>
<dbReference type="InterPro" id="IPR025129">
    <property type="entry name" value="DUF4055"/>
</dbReference>
<dbReference type="KEGG" id="frf:LO80_03295"/>
<evidence type="ECO:0000313" key="2">
    <source>
        <dbReference type="EMBL" id="AIT09090.1"/>
    </source>
</evidence>
<reference evidence="2 3" key="1">
    <citation type="submission" date="2014-10" db="EMBL/GenBank/DDBJ databases">
        <title>Whole genome sequence of Francisella endociliophora strain FSC1006, isolated from a laboratory culture of the marine ciliate Euplotes raikovi.</title>
        <authorList>
            <person name="Granberg M."/>
            <person name="Backman S."/>
            <person name="Lundmark E."/>
            <person name="Nilsson E."/>
            <person name="Karlsson E."/>
            <person name="Thelaus J."/>
            <person name="Ohrman C."/>
            <person name="Larkeryd A."/>
            <person name="Stenberg P."/>
        </authorList>
    </citation>
    <scope>NUCLEOTIDE SEQUENCE [LARGE SCALE GENOMIC DNA]</scope>
    <source>
        <strain evidence="2 3">FSC1006</strain>
    </source>
</reference>